<sequence length="116" mass="12851">MCRGAVTRPHRHDQGDNSSPTPTTAQSSVARRAPSDAPRGHRRLSWKRGRPPVHVPIATAGQPHDVTLVQLEARAVVDRLRLLQQAKKPKRPPTPGDLGISIDRLSKRYLARLPHC</sequence>
<dbReference type="Proteomes" id="UP000019116">
    <property type="component" value="Chromosome 1B"/>
</dbReference>
<dbReference type="Gramene" id="TraesLDM1B03G00229620.1">
    <property type="protein sequence ID" value="TraesLDM1B03G00229620.1.CDS1"/>
    <property type="gene ID" value="TraesLDM1B03G00229620"/>
</dbReference>
<dbReference type="Gramene" id="TraesPARA_EIv1.0_0132920.1">
    <property type="protein sequence ID" value="TraesPARA_EIv1.0_0132920.1.CDS1"/>
    <property type="gene ID" value="TraesPARA_EIv1.0_0132920"/>
</dbReference>
<reference evidence="2" key="2">
    <citation type="submission" date="2018-10" db="UniProtKB">
        <authorList>
            <consortium name="EnsemblPlants"/>
        </authorList>
    </citation>
    <scope>IDENTIFICATION</scope>
</reference>
<protein>
    <submittedName>
        <fullName evidence="2">Uncharacterized protein</fullName>
    </submittedName>
</protein>
<evidence type="ECO:0000313" key="2">
    <source>
        <dbReference type="EnsemblPlants" id="TraesCS1B02G111100.1.cds1"/>
    </source>
</evidence>
<reference evidence="2" key="1">
    <citation type="submission" date="2018-08" db="EMBL/GenBank/DDBJ databases">
        <authorList>
            <person name="Rossello M."/>
        </authorList>
    </citation>
    <scope>NUCLEOTIDE SEQUENCE [LARGE SCALE GENOMIC DNA]</scope>
    <source>
        <strain evidence="2">cv. Chinese Spring</strain>
    </source>
</reference>
<dbReference type="Gramene" id="TraesCLE_scaffold_035494_01G000100.1">
    <property type="protein sequence ID" value="TraesCLE_scaffold_035494_01G000100.1"/>
    <property type="gene ID" value="TraesCLE_scaffold_035494_01G000100"/>
</dbReference>
<dbReference type="Gramene" id="TraesJUL1B03G00229140.1">
    <property type="protein sequence ID" value="TraesJUL1B03G00229140.1.CDS1"/>
    <property type="gene ID" value="TraesJUL1B03G00229140"/>
</dbReference>
<dbReference type="AlphaFoldDB" id="A0A3B5YT63"/>
<feature type="region of interest" description="Disordered" evidence="1">
    <location>
        <begin position="1"/>
        <end position="59"/>
    </location>
</feature>
<dbReference type="Gramene" id="TraesCS1B02G111100.1">
    <property type="protein sequence ID" value="TraesCS1B02G111100.1.cds1"/>
    <property type="gene ID" value="TraesCS1B02G111100"/>
</dbReference>
<accession>A0A3B5YT63</accession>
<dbReference type="Gramene" id="TraesARI1B03G00233090.1">
    <property type="protein sequence ID" value="TraesARI1B03G00233090.1.CDS1"/>
    <property type="gene ID" value="TraesARI1B03G00233090"/>
</dbReference>
<name>A0A3B5YT63_WHEAT</name>
<dbReference type="Gramene" id="TraesNOR1B03G00233360.1">
    <property type="protein sequence ID" value="TraesNOR1B03G00233360.1.CDS1"/>
    <property type="gene ID" value="TraesNOR1B03G00233360"/>
</dbReference>
<feature type="compositionally biased region" description="Basic residues" evidence="1">
    <location>
        <begin position="40"/>
        <end position="51"/>
    </location>
</feature>
<evidence type="ECO:0000256" key="1">
    <source>
        <dbReference type="SAM" id="MobiDB-lite"/>
    </source>
</evidence>
<organism evidence="2">
    <name type="scientific">Triticum aestivum</name>
    <name type="common">Wheat</name>
    <dbReference type="NCBI Taxonomy" id="4565"/>
    <lineage>
        <taxon>Eukaryota</taxon>
        <taxon>Viridiplantae</taxon>
        <taxon>Streptophyta</taxon>
        <taxon>Embryophyta</taxon>
        <taxon>Tracheophyta</taxon>
        <taxon>Spermatophyta</taxon>
        <taxon>Magnoliopsida</taxon>
        <taxon>Liliopsida</taxon>
        <taxon>Poales</taxon>
        <taxon>Poaceae</taxon>
        <taxon>BOP clade</taxon>
        <taxon>Pooideae</taxon>
        <taxon>Triticodae</taxon>
        <taxon>Triticeae</taxon>
        <taxon>Triticinae</taxon>
        <taxon>Triticum</taxon>
    </lineage>
</organism>
<dbReference type="Gramene" id="TraesROB_scaffold_000983_01G000100.1">
    <property type="protein sequence ID" value="TraesROB_scaffold_000983_01G000100.1"/>
    <property type="gene ID" value="TraesROB_scaffold_000983_01G000100"/>
</dbReference>
<dbReference type="Gramene" id="TraesCS1B03G0300700.1">
    <property type="protein sequence ID" value="TraesCS1B03G0300700.1.CDS1"/>
    <property type="gene ID" value="TraesCS1B03G0300700"/>
</dbReference>
<dbReference type="EnsemblPlants" id="TraesCS1B02G111100.1">
    <property type="protein sequence ID" value="TraesCS1B02G111100.1.cds1"/>
    <property type="gene ID" value="TraesCS1B02G111100"/>
</dbReference>
<dbReference type="Gramene" id="TraesJAG1B03G00229660.1">
    <property type="protein sequence ID" value="TraesJAG1B03G00229660.1.CDS1"/>
    <property type="gene ID" value="TraesJAG1B03G00229660"/>
</dbReference>
<evidence type="ECO:0000313" key="3">
    <source>
        <dbReference type="Proteomes" id="UP000019116"/>
    </source>
</evidence>
<keyword evidence="3" id="KW-1185">Reference proteome</keyword>
<feature type="compositionally biased region" description="Polar residues" evidence="1">
    <location>
        <begin position="16"/>
        <end position="29"/>
    </location>
</feature>
<dbReference type="Gramene" id="TraesSYM1B03G00235450.1">
    <property type="protein sequence ID" value="TraesSYM1B03G00235450.1.CDS1"/>
    <property type="gene ID" value="TraesSYM1B03G00235450"/>
</dbReference>
<proteinExistence type="predicted"/>
<dbReference type="Gramene" id="TraesSTA1B03G00228320.1">
    <property type="protein sequence ID" value="TraesSTA1B03G00228320.1.CDS1"/>
    <property type="gene ID" value="TraesSTA1B03G00228320"/>
</dbReference>
<dbReference type="Gramene" id="TraesLAC1B03G00233500.1">
    <property type="protein sequence ID" value="TraesLAC1B03G00233500.1.CDS1"/>
    <property type="gene ID" value="TraesLAC1B03G00233500"/>
</dbReference>